<keyword evidence="1" id="KW-1185">Reference proteome</keyword>
<dbReference type="InterPro" id="IPR015943">
    <property type="entry name" value="WD40/YVTN_repeat-like_dom_sf"/>
</dbReference>
<dbReference type="InterPro" id="IPR036322">
    <property type="entry name" value="WD40_repeat_dom_sf"/>
</dbReference>
<evidence type="ECO:0000313" key="2">
    <source>
        <dbReference type="RefSeq" id="XP_014666632.1"/>
    </source>
</evidence>
<sequence length="383" mass="41794">MNNNNNNCSYFALLYEDSDATFTLTMPAPSSVVKQLWETTLDHNFNTLNVASVFRHSGLHLIVGCEDGTIRIYNLPLQQTKNSIKKFAFCLQLKSQLDSKGGPIQMMAVHDVTRFSSNDLLVADSHGTLTVFCNEQILHRQRLSDSSINCLQVEQDASGKITIVASDGDGCLLATHPHKELWKIRLPDIMTEKSLRSKPVVTALLCVQTVAPDGKQINYILASDSYSNVHVLQQGKLVMSIPTPSRVNAMCCGRFKMSAAGDSDMGATAAGAGSKLQVALATDTGVIYIMEEFQLCETEYCAVGSPVTQLCRLSARELGNADVLLAAGHYNALAIYQDGKLKVKHQTSDWICSVIAADMDNDNHVAVVVGCYDRTISALRINI</sequence>
<accession>A0ABM1E361</accession>
<reference evidence="2" key="1">
    <citation type="submission" date="2025-08" db="UniProtKB">
        <authorList>
            <consortium name="RefSeq"/>
        </authorList>
    </citation>
    <scope>IDENTIFICATION</scope>
</reference>
<name>A0ABM1E361_PRICU</name>
<dbReference type="RefSeq" id="XP_014666632.1">
    <property type="nucleotide sequence ID" value="XM_014811146.1"/>
</dbReference>
<dbReference type="Proteomes" id="UP000695022">
    <property type="component" value="Unplaced"/>
</dbReference>
<dbReference type="GeneID" id="106808427"/>
<dbReference type="SUPFAM" id="SSF50978">
    <property type="entry name" value="WD40 repeat-like"/>
    <property type="match status" value="1"/>
</dbReference>
<evidence type="ECO:0000313" key="1">
    <source>
        <dbReference type="Proteomes" id="UP000695022"/>
    </source>
</evidence>
<protein>
    <submittedName>
        <fullName evidence="2">Uncharacterized protein LOC106808427 isoform X1</fullName>
    </submittedName>
</protein>
<dbReference type="Gene3D" id="2.130.10.10">
    <property type="entry name" value="YVTN repeat-like/Quinoprotein amine dehydrogenase"/>
    <property type="match status" value="1"/>
</dbReference>
<gene>
    <name evidence="2" type="primary">LOC106808427</name>
</gene>
<proteinExistence type="predicted"/>
<organism evidence="1 2">
    <name type="scientific">Priapulus caudatus</name>
    <name type="common">Priapulid worm</name>
    <dbReference type="NCBI Taxonomy" id="37621"/>
    <lineage>
        <taxon>Eukaryota</taxon>
        <taxon>Metazoa</taxon>
        <taxon>Ecdysozoa</taxon>
        <taxon>Scalidophora</taxon>
        <taxon>Priapulida</taxon>
        <taxon>Priapulimorpha</taxon>
        <taxon>Priapulimorphida</taxon>
        <taxon>Priapulidae</taxon>
        <taxon>Priapulus</taxon>
    </lineage>
</organism>